<organism evidence="7 8">
    <name type="scientific">Thraustotheca clavata</name>
    <dbReference type="NCBI Taxonomy" id="74557"/>
    <lineage>
        <taxon>Eukaryota</taxon>
        <taxon>Sar</taxon>
        <taxon>Stramenopiles</taxon>
        <taxon>Oomycota</taxon>
        <taxon>Saprolegniomycetes</taxon>
        <taxon>Saprolegniales</taxon>
        <taxon>Achlyaceae</taxon>
        <taxon>Thraustotheca</taxon>
    </lineage>
</organism>
<evidence type="ECO:0000256" key="5">
    <source>
        <dbReference type="SAM" id="MobiDB-lite"/>
    </source>
</evidence>
<dbReference type="GO" id="GO:0016020">
    <property type="term" value="C:membrane"/>
    <property type="evidence" value="ECO:0007669"/>
    <property type="project" value="UniProtKB-SubCell"/>
</dbReference>
<dbReference type="Proteomes" id="UP000243217">
    <property type="component" value="Unassembled WGS sequence"/>
</dbReference>
<protein>
    <submittedName>
        <fullName evidence="7">Uncharacterized protein</fullName>
    </submittedName>
</protein>
<dbReference type="EMBL" id="JNBS01003775">
    <property type="protein sequence ID" value="OQR85365.1"/>
    <property type="molecule type" value="Genomic_DNA"/>
</dbReference>
<name>A0A1V9YI16_9STRA</name>
<dbReference type="OrthoDB" id="7933078at2759"/>
<evidence type="ECO:0000313" key="7">
    <source>
        <dbReference type="EMBL" id="OQR85365.1"/>
    </source>
</evidence>
<evidence type="ECO:0000256" key="1">
    <source>
        <dbReference type="ARBA" id="ARBA00004141"/>
    </source>
</evidence>
<dbReference type="PANTHER" id="PTHR23291">
    <property type="entry name" value="BAX INHIBITOR-RELATED"/>
    <property type="match status" value="1"/>
</dbReference>
<feature type="transmembrane region" description="Helical" evidence="6">
    <location>
        <begin position="189"/>
        <end position="209"/>
    </location>
</feature>
<evidence type="ECO:0000313" key="8">
    <source>
        <dbReference type="Proteomes" id="UP000243217"/>
    </source>
</evidence>
<keyword evidence="8" id="KW-1185">Reference proteome</keyword>
<gene>
    <name evidence="7" type="ORF">THRCLA_23035</name>
</gene>
<keyword evidence="2 6" id="KW-0812">Transmembrane</keyword>
<evidence type="ECO:0000256" key="4">
    <source>
        <dbReference type="ARBA" id="ARBA00023136"/>
    </source>
</evidence>
<feature type="compositionally biased region" description="Acidic residues" evidence="5">
    <location>
        <begin position="406"/>
        <end position="423"/>
    </location>
</feature>
<feature type="transmembrane region" description="Helical" evidence="6">
    <location>
        <begin position="278"/>
        <end position="301"/>
    </location>
</feature>
<keyword evidence="4 6" id="KW-0472">Membrane</keyword>
<reference evidence="7 8" key="1">
    <citation type="journal article" date="2014" name="Genome Biol. Evol.">
        <title>The secreted proteins of Achlya hypogyna and Thraustotheca clavata identify the ancestral oomycete secretome and reveal gene acquisitions by horizontal gene transfer.</title>
        <authorList>
            <person name="Misner I."/>
            <person name="Blouin N."/>
            <person name="Leonard G."/>
            <person name="Richards T.A."/>
            <person name="Lane C.E."/>
        </authorList>
    </citation>
    <scope>NUCLEOTIDE SEQUENCE [LARGE SCALE GENOMIC DNA]</scope>
    <source>
        <strain evidence="7 8">ATCC 34112</strain>
    </source>
</reference>
<comment type="subcellular location">
    <subcellularLocation>
        <location evidence="1">Membrane</location>
        <topology evidence="1">Multi-pass membrane protein</topology>
    </subcellularLocation>
</comment>
<feature type="transmembrane region" description="Helical" evidence="6">
    <location>
        <begin position="216"/>
        <end position="235"/>
    </location>
</feature>
<dbReference type="AlphaFoldDB" id="A0A1V9YI16"/>
<feature type="region of interest" description="Disordered" evidence="5">
    <location>
        <begin position="403"/>
        <end position="423"/>
    </location>
</feature>
<evidence type="ECO:0000256" key="2">
    <source>
        <dbReference type="ARBA" id="ARBA00022692"/>
    </source>
</evidence>
<feature type="transmembrane region" description="Helical" evidence="6">
    <location>
        <begin position="247"/>
        <end position="266"/>
    </location>
</feature>
<feature type="transmembrane region" description="Helical" evidence="6">
    <location>
        <begin position="162"/>
        <end position="183"/>
    </location>
</feature>
<accession>A0A1V9YI16</accession>
<evidence type="ECO:0000256" key="6">
    <source>
        <dbReference type="SAM" id="Phobius"/>
    </source>
</evidence>
<dbReference type="InterPro" id="IPR006214">
    <property type="entry name" value="Bax_inhibitor_1-related"/>
</dbReference>
<keyword evidence="3 6" id="KW-1133">Transmembrane helix</keyword>
<comment type="caution">
    <text evidence="7">The sequence shown here is derived from an EMBL/GenBank/DDBJ whole genome shotgun (WGS) entry which is preliminary data.</text>
</comment>
<feature type="transmembrane region" description="Helical" evidence="6">
    <location>
        <begin position="313"/>
        <end position="333"/>
    </location>
</feature>
<evidence type="ECO:0000256" key="3">
    <source>
        <dbReference type="ARBA" id="ARBA00022989"/>
    </source>
</evidence>
<sequence length="423" mass="47225">MMAEEVIEGRAPNTVMEDLHPVVPVVAPPPVRMPSIHAQSGVVDAEANAELAALAKSTRRGTVTALLAHFRKTRTSEVKPRKYYRRGTIFLEHLEAQKVAKGVDSKFVDTMKVHYEKCHLSTNTMIGLSIFQNGTNPINDPFAVDNMPLEIQIGFRKKLFRLFSLQLLVVIGLDIGFSAISSFNSHFDSLWNLFGFFCLMILSLFALYLKKYNYPLNFVILAIYTTFQAIFLAGLDSYLVQHLTLFIFIYTFLVITLHGFICTFPLKGSADTPGRLMGFIGSVTISFLIVFVISLLVYFIGYSNALSSPPVNMSLTEYLMACAFILILCLWFAYDASCMNQKLSPDEYMQGMIFFYTDMILFLIFLGMITFAFMACEGDACCCGSAEILPAYPIGMVGDSTTPVAEEQEQELDTDPGGEEISR</sequence>
<proteinExistence type="predicted"/>
<feature type="transmembrane region" description="Helical" evidence="6">
    <location>
        <begin position="353"/>
        <end position="375"/>
    </location>
</feature>
<dbReference type="PANTHER" id="PTHR23291:SF50">
    <property type="entry name" value="PROTEIN LIFEGUARD 4"/>
    <property type="match status" value="1"/>
</dbReference>